<feature type="domain" description="SpoVT-AbrB" evidence="1">
    <location>
        <begin position="3"/>
        <end position="44"/>
    </location>
</feature>
<dbReference type="InterPro" id="IPR037914">
    <property type="entry name" value="SpoVT-AbrB_sf"/>
</dbReference>
<dbReference type="Proteomes" id="UP000070587">
    <property type="component" value="Chromosome"/>
</dbReference>
<dbReference type="SMART" id="SM00966">
    <property type="entry name" value="SpoVT_AbrB"/>
    <property type="match status" value="1"/>
</dbReference>
<dbReference type="EMBL" id="CP010835">
    <property type="protein sequence ID" value="AMM53532.1"/>
    <property type="molecule type" value="Genomic_DNA"/>
</dbReference>
<dbReference type="InterPro" id="IPR007159">
    <property type="entry name" value="SpoVT-AbrB_dom"/>
</dbReference>
<sequence>MNMEVKRIDGQGRIVIPKKWREKWGDEVILVELEDRIEILPKRKPKLSEFFDIIEVDEVKEDVEKELCNEIIYECE</sequence>
<dbReference type="InterPro" id="IPR038619">
    <property type="entry name" value="MraZ_sf"/>
</dbReference>
<dbReference type="GeneID" id="28490730"/>
<gene>
    <name evidence="2" type="ORF">TQ32_02810</name>
</gene>
<reference evidence="3" key="1">
    <citation type="submission" date="2015-02" db="EMBL/GenBank/DDBJ databases">
        <title>Pyrococcus kukulkanii sp. nov., a novel hyperthermophilic archaeon isolated from a deep-sea hydrothermal vent at the Guaymas Basin.</title>
        <authorList>
            <person name="Oger P.M."/>
            <person name="Callac N."/>
            <person name="Jebbar M."/>
            <person name="Godfroy A."/>
        </authorList>
    </citation>
    <scope>NUCLEOTIDE SEQUENCE [LARGE SCALE GENOMIC DNA]</scope>
    <source>
        <strain evidence="3">NCB100</strain>
    </source>
</reference>
<dbReference type="PATRIC" id="fig|1609559.3.peg.579"/>
<dbReference type="RefSeq" id="WP_068320790.1">
    <property type="nucleotide sequence ID" value="NZ_CP010835.1"/>
</dbReference>
<dbReference type="SUPFAM" id="SSF89447">
    <property type="entry name" value="AbrB/MazE/MraZ-like"/>
    <property type="match status" value="1"/>
</dbReference>
<dbReference type="NCBIfam" id="TIGR01439">
    <property type="entry name" value="lp_hng_hel_AbrB"/>
    <property type="match status" value="1"/>
</dbReference>
<evidence type="ECO:0000259" key="1">
    <source>
        <dbReference type="PROSITE" id="PS51740"/>
    </source>
</evidence>
<dbReference type="PROSITE" id="PS51740">
    <property type="entry name" value="SPOVT_ABRB"/>
    <property type="match status" value="1"/>
</dbReference>
<reference evidence="2 3" key="2">
    <citation type="journal article" date="2016" name="Int. J. Syst. Evol. Microbiol.">
        <title>Pyrococcus kukulkanii sp. nov., a hyperthermophilic, piezophilic archaeon isolated from a deep-sea hydrothermal vent.</title>
        <authorList>
            <person name="Callac N."/>
            <person name="Oger P."/>
            <person name="Lesongeur F."/>
            <person name="Rattray J.E."/>
            <person name="Vannier P."/>
            <person name="Michoud G."/>
            <person name="Beauverger M."/>
            <person name="Gayet N."/>
            <person name="Rouxel O."/>
            <person name="Jebbar M."/>
            <person name="Godfroy A."/>
        </authorList>
    </citation>
    <scope>NUCLEOTIDE SEQUENCE [LARGE SCALE GENOMIC DNA]</scope>
    <source>
        <strain evidence="2 3">NCB100</strain>
    </source>
</reference>
<proteinExistence type="predicted"/>
<protein>
    <submittedName>
        <fullName evidence="2">AbrB family transcriptional regulator</fullName>
    </submittedName>
</protein>
<dbReference type="Gene3D" id="3.40.1550.20">
    <property type="entry name" value="Transcriptional regulator MraZ domain"/>
    <property type="match status" value="1"/>
</dbReference>
<evidence type="ECO:0000313" key="3">
    <source>
        <dbReference type="Proteomes" id="UP000070587"/>
    </source>
</evidence>
<accession>A0A127B836</accession>
<organism evidence="2 3">
    <name type="scientific">Pyrococcus kukulkanii</name>
    <dbReference type="NCBI Taxonomy" id="1609559"/>
    <lineage>
        <taxon>Archaea</taxon>
        <taxon>Methanobacteriati</taxon>
        <taxon>Methanobacteriota</taxon>
        <taxon>Thermococci</taxon>
        <taxon>Thermococcales</taxon>
        <taxon>Thermococcaceae</taxon>
        <taxon>Pyrococcus</taxon>
    </lineage>
</organism>
<name>A0A127B836_9EURY</name>
<dbReference type="GO" id="GO:0003677">
    <property type="term" value="F:DNA binding"/>
    <property type="evidence" value="ECO:0007669"/>
    <property type="project" value="InterPro"/>
</dbReference>
<dbReference type="Pfam" id="PF04014">
    <property type="entry name" value="MazE_antitoxin"/>
    <property type="match status" value="1"/>
</dbReference>
<dbReference type="KEGG" id="pyc:TQ32_02810"/>
<dbReference type="AlphaFoldDB" id="A0A127B836"/>
<dbReference type="OrthoDB" id="28233at2157"/>
<evidence type="ECO:0000313" key="2">
    <source>
        <dbReference type="EMBL" id="AMM53532.1"/>
    </source>
</evidence>